<reference evidence="2" key="1">
    <citation type="submission" date="2023-02" db="EMBL/GenBank/DDBJ databases">
        <title>Host association and intracellularity evolved multiple times independently in the Rickettsiales.</title>
        <authorList>
            <person name="Castelli M."/>
            <person name="Nardi T."/>
            <person name="Gammuto L."/>
            <person name="Bellinzona G."/>
            <person name="Sabaneyeva E."/>
            <person name="Potekhin A."/>
            <person name="Serra V."/>
            <person name="Petroni G."/>
            <person name="Sassera D."/>
        </authorList>
    </citation>
    <scope>NUCLEOTIDE SEQUENCE</scope>
    <source>
        <strain evidence="2">USBL-36I1</strain>
    </source>
</reference>
<dbReference type="CDD" id="cd00570">
    <property type="entry name" value="GST_N_family"/>
    <property type="match status" value="1"/>
</dbReference>
<dbReference type="PROSITE" id="PS50405">
    <property type="entry name" value="GST_CTER"/>
    <property type="match status" value="1"/>
</dbReference>
<evidence type="ECO:0000259" key="1">
    <source>
        <dbReference type="PROSITE" id="PS50405"/>
    </source>
</evidence>
<evidence type="ECO:0000313" key="3">
    <source>
        <dbReference type="Proteomes" id="UP001289135"/>
    </source>
</evidence>
<organism evidence="2 3">
    <name type="scientific">Lyticum sinuosum</name>
    <dbReference type="NCBI Taxonomy" id="1332059"/>
    <lineage>
        <taxon>Bacteria</taxon>
        <taxon>Pseudomonadati</taxon>
        <taxon>Pseudomonadota</taxon>
        <taxon>Alphaproteobacteria</taxon>
        <taxon>Rickettsiales</taxon>
        <taxon>Lyticum</taxon>
    </lineage>
</organism>
<dbReference type="Proteomes" id="UP001289135">
    <property type="component" value="Unassembled WGS sequence"/>
</dbReference>
<dbReference type="RefSeq" id="WP_322498634.1">
    <property type="nucleotide sequence ID" value="NZ_JARGYU010000001.1"/>
</dbReference>
<sequence>MTIQLYHCNICPLSRFIVLLFKELKIEFTSHSQFFWRADISLIKINALGTRPTAVIGKDNDIFIGVASILSCIEDNFTSDEDVMVRLFGKYCDGKKNIDRHNSNKHHIDQNQDHNSKNIIKNNIKDLKITINSKIKQKSQIKQFFEWFCYRLYQDGVRPLIHEKITKVIENSKEQPNSSTIRQARKKIKRHLIYIEYLLTNKDQLYISGDEVTIADYAATAQISVLDMINEIDWSEYRNLRNWYALMKSRPSTQWMLSCPVPTILRCPNWYTDPDNF</sequence>
<dbReference type="PANTHER" id="PTHR44051">
    <property type="entry name" value="GLUTATHIONE S-TRANSFERASE-RELATED"/>
    <property type="match status" value="1"/>
</dbReference>
<dbReference type="SUPFAM" id="SSF52833">
    <property type="entry name" value="Thioredoxin-like"/>
    <property type="match status" value="1"/>
</dbReference>
<dbReference type="InterPro" id="IPR036249">
    <property type="entry name" value="Thioredoxin-like_sf"/>
</dbReference>
<dbReference type="SUPFAM" id="SSF47616">
    <property type="entry name" value="GST C-terminal domain-like"/>
    <property type="match status" value="1"/>
</dbReference>
<dbReference type="Gene3D" id="1.20.1050.10">
    <property type="match status" value="1"/>
</dbReference>
<dbReference type="InterPro" id="IPR004046">
    <property type="entry name" value="GST_C"/>
</dbReference>
<dbReference type="AlphaFoldDB" id="A0AAE4VLV3"/>
<comment type="caution">
    <text evidence="2">The sequence shown here is derived from an EMBL/GenBank/DDBJ whole genome shotgun (WGS) entry which is preliminary data.</text>
</comment>
<protein>
    <submittedName>
        <fullName evidence="2">Glutathione S-transferase family protein</fullName>
    </submittedName>
</protein>
<feature type="domain" description="GST C-terminal" evidence="1">
    <location>
        <begin position="134"/>
        <end position="264"/>
    </location>
</feature>
<dbReference type="EMBL" id="JARGYU010000001">
    <property type="protein sequence ID" value="MDZ5761216.1"/>
    <property type="molecule type" value="Genomic_DNA"/>
</dbReference>
<gene>
    <name evidence="2" type="ORF">Lyticum_00384</name>
</gene>
<keyword evidence="3" id="KW-1185">Reference proteome</keyword>
<accession>A0AAE4VLV3</accession>
<evidence type="ECO:0000313" key="2">
    <source>
        <dbReference type="EMBL" id="MDZ5761216.1"/>
    </source>
</evidence>
<proteinExistence type="predicted"/>
<dbReference type="PANTHER" id="PTHR44051:SF8">
    <property type="entry name" value="GLUTATHIONE S-TRANSFERASE GSTA"/>
    <property type="match status" value="1"/>
</dbReference>
<dbReference type="InterPro" id="IPR010987">
    <property type="entry name" value="Glutathione-S-Trfase_C-like"/>
</dbReference>
<dbReference type="Pfam" id="PF14497">
    <property type="entry name" value="GST_C_3"/>
    <property type="match status" value="1"/>
</dbReference>
<dbReference type="Gene3D" id="3.40.30.10">
    <property type="entry name" value="Glutaredoxin"/>
    <property type="match status" value="1"/>
</dbReference>
<name>A0AAE4VLV3_9RICK</name>
<dbReference type="InterPro" id="IPR036282">
    <property type="entry name" value="Glutathione-S-Trfase_C_sf"/>
</dbReference>